<reference evidence="2 3" key="1">
    <citation type="submission" date="2014-04" db="EMBL/GenBank/DDBJ databases">
        <title>Evolutionary Origins and Diversification of the Mycorrhizal Mutualists.</title>
        <authorList>
            <consortium name="DOE Joint Genome Institute"/>
            <consortium name="Mycorrhizal Genomics Consortium"/>
            <person name="Kohler A."/>
            <person name="Kuo A."/>
            <person name="Nagy L.G."/>
            <person name="Floudas D."/>
            <person name="Copeland A."/>
            <person name="Barry K.W."/>
            <person name="Cichocki N."/>
            <person name="Veneault-Fourrey C."/>
            <person name="LaButti K."/>
            <person name="Lindquist E.A."/>
            <person name="Lipzen A."/>
            <person name="Lundell T."/>
            <person name="Morin E."/>
            <person name="Murat C."/>
            <person name="Riley R."/>
            <person name="Ohm R."/>
            <person name="Sun H."/>
            <person name="Tunlid A."/>
            <person name="Henrissat B."/>
            <person name="Grigoriev I.V."/>
            <person name="Hibbett D.S."/>
            <person name="Martin F."/>
        </authorList>
    </citation>
    <scope>NUCLEOTIDE SEQUENCE [LARGE SCALE GENOMIC DNA]</scope>
    <source>
        <strain evidence="2 3">FD-317 M1</strain>
    </source>
</reference>
<dbReference type="AlphaFoldDB" id="A0A0D0B5A6"/>
<dbReference type="EMBL" id="KN834784">
    <property type="protein sequence ID" value="KIK58495.1"/>
    <property type="molecule type" value="Genomic_DNA"/>
</dbReference>
<organism evidence="2 3">
    <name type="scientific">Collybiopsis luxurians FD-317 M1</name>
    <dbReference type="NCBI Taxonomy" id="944289"/>
    <lineage>
        <taxon>Eukaryota</taxon>
        <taxon>Fungi</taxon>
        <taxon>Dikarya</taxon>
        <taxon>Basidiomycota</taxon>
        <taxon>Agaricomycotina</taxon>
        <taxon>Agaricomycetes</taxon>
        <taxon>Agaricomycetidae</taxon>
        <taxon>Agaricales</taxon>
        <taxon>Marasmiineae</taxon>
        <taxon>Omphalotaceae</taxon>
        <taxon>Collybiopsis</taxon>
        <taxon>Collybiopsis luxurians</taxon>
    </lineage>
</organism>
<protein>
    <recommendedName>
        <fullName evidence="4">Secreted protein</fullName>
    </recommendedName>
</protein>
<gene>
    <name evidence="2" type="ORF">GYMLUDRAFT_691241</name>
</gene>
<dbReference type="HOGENOM" id="CLU_2574122_0_0_1"/>
<proteinExistence type="predicted"/>
<evidence type="ECO:0008006" key="4">
    <source>
        <dbReference type="Google" id="ProtNLM"/>
    </source>
</evidence>
<evidence type="ECO:0000313" key="2">
    <source>
        <dbReference type="EMBL" id="KIK58495.1"/>
    </source>
</evidence>
<keyword evidence="1" id="KW-0732">Signal</keyword>
<evidence type="ECO:0000313" key="3">
    <source>
        <dbReference type="Proteomes" id="UP000053593"/>
    </source>
</evidence>
<feature type="signal peptide" evidence="1">
    <location>
        <begin position="1"/>
        <end position="19"/>
    </location>
</feature>
<sequence>MTLTLSSIIKLFFHLHAYAIYRGIPPKVLPAFFCTCLAHHCATLPQSPPHTRFDNVLQSWRHAYGSGGRKKVTERSKYPSA</sequence>
<evidence type="ECO:0000256" key="1">
    <source>
        <dbReference type="SAM" id="SignalP"/>
    </source>
</evidence>
<name>A0A0D0B5A6_9AGAR</name>
<keyword evidence="3" id="KW-1185">Reference proteome</keyword>
<feature type="chain" id="PRO_5002219198" description="Secreted protein" evidence="1">
    <location>
        <begin position="20"/>
        <end position="81"/>
    </location>
</feature>
<dbReference type="Proteomes" id="UP000053593">
    <property type="component" value="Unassembled WGS sequence"/>
</dbReference>
<accession>A0A0D0B5A6</accession>